<proteinExistence type="predicted"/>
<name>A0A834DI68_9CHIR</name>
<comment type="caution">
    <text evidence="1">The sequence shown here is derived from an EMBL/GenBank/DDBJ whole genome shotgun (WGS) entry which is preliminary data.</text>
</comment>
<accession>A0A834DI68</accession>
<protein>
    <submittedName>
        <fullName evidence="1">Uncharacterized protein</fullName>
    </submittedName>
</protein>
<dbReference type="Proteomes" id="UP000664940">
    <property type="component" value="Unassembled WGS sequence"/>
</dbReference>
<sequence>MCADMVRITEEQGGRTPGCQTVSLRDCCEGEKNRRGNSSFLPGFRVEKWGMVGVFFKISGLHSAWWELLTRYFSCTLFSALPWYTMLNDLSGNFRKNLSCFSFKDLACFEAIAQEPLNANEGNPRL</sequence>
<evidence type="ECO:0000313" key="1">
    <source>
        <dbReference type="EMBL" id="KAF6084385.1"/>
    </source>
</evidence>
<reference evidence="1 2" key="1">
    <citation type="journal article" date="2020" name="Nature">
        <title>Six reference-quality genomes reveal evolution of bat adaptations.</title>
        <authorList>
            <person name="Jebb D."/>
            <person name="Huang Z."/>
            <person name="Pippel M."/>
            <person name="Hughes G.M."/>
            <person name="Lavrichenko K."/>
            <person name="Devanna P."/>
            <person name="Winkler S."/>
            <person name="Jermiin L.S."/>
            <person name="Skirmuntt E.C."/>
            <person name="Katzourakis A."/>
            <person name="Burkitt-Gray L."/>
            <person name="Ray D.A."/>
            <person name="Sullivan K.A.M."/>
            <person name="Roscito J.G."/>
            <person name="Kirilenko B.M."/>
            <person name="Davalos L.M."/>
            <person name="Corthals A.P."/>
            <person name="Power M.L."/>
            <person name="Jones G."/>
            <person name="Ransome R.D."/>
            <person name="Dechmann D.K.N."/>
            <person name="Locatelli A.G."/>
            <person name="Puechmaille S.J."/>
            <person name="Fedrigo O."/>
            <person name="Jarvis E.D."/>
            <person name="Hiller M."/>
            <person name="Vernes S.C."/>
            <person name="Myers E.W."/>
            <person name="Teeling E.C."/>
        </authorList>
    </citation>
    <scope>NUCLEOTIDE SEQUENCE [LARGE SCALE GENOMIC DNA]</scope>
    <source>
        <strain evidence="1">Bat1K_MPI-CBG_1</strain>
    </source>
</reference>
<organism evidence="1 2">
    <name type="scientific">Phyllostomus discolor</name>
    <name type="common">pale spear-nosed bat</name>
    <dbReference type="NCBI Taxonomy" id="89673"/>
    <lineage>
        <taxon>Eukaryota</taxon>
        <taxon>Metazoa</taxon>
        <taxon>Chordata</taxon>
        <taxon>Craniata</taxon>
        <taxon>Vertebrata</taxon>
        <taxon>Euteleostomi</taxon>
        <taxon>Mammalia</taxon>
        <taxon>Eutheria</taxon>
        <taxon>Laurasiatheria</taxon>
        <taxon>Chiroptera</taxon>
        <taxon>Yangochiroptera</taxon>
        <taxon>Phyllostomidae</taxon>
        <taxon>Phyllostominae</taxon>
        <taxon>Phyllostomus</taxon>
    </lineage>
</organism>
<gene>
    <name evidence="1" type="ORF">HJG60_008647</name>
</gene>
<dbReference type="AlphaFoldDB" id="A0A834DI68"/>
<evidence type="ECO:0000313" key="2">
    <source>
        <dbReference type="Proteomes" id="UP000664940"/>
    </source>
</evidence>
<dbReference type="EMBL" id="JABVXQ010000012">
    <property type="protein sequence ID" value="KAF6084385.1"/>
    <property type="molecule type" value="Genomic_DNA"/>
</dbReference>